<dbReference type="SUPFAM" id="SSF74853">
    <property type="entry name" value="Lamin A/C globular tail domain"/>
    <property type="match status" value="1"/>
</dbReference>
<accession>A0A1M5BUG3</accession>
<dbReference type="InterPro" id="IPR028992">
    <property type="entry name" value="Hedgehog/Intein_dom"/>
</dbReference>
<dbReference type="EMBL" id="FQUV01000006">
    <property type="protein sequence ID" value="SHF46056.1"/>
    <property type="molecule type" value="Genomic_DNA"/>
</dbReference>
<dbReference type="AlphaFoldDB" id="A0A1M5BUG3"/>
<reference evidence="3" key="1">
    <citation type="submission" date="2016-11" db="EMBL/GenBank/DDBJ databases">
        <authorList>
            <person name="Varghese N."/>
            <person name="Submissions S."/>
        </authorList>
    </citation>
    <scope>NUCLEOTIDE SEQUENCE [LARGE SCALE GENOMIC DNA]</scope>
    <source>
        <strain evidence="3">DSM 100566</strain>
    </source>
</reference>
<keyword evidence="3" id="KW-1185">Reference proteome</keyword>
<proteinExistence type="predicted"/>
<dbReference type="RefSeq" id="WP_073144717.1">
    <property type="nucleotide sequence ID" value="NZ_FQUV01000006.1"/>
</dbReference>
<name>A0A1M5BUG3_9RHOB</name>
<dbReference type="OrthoDB" id="7795520at2"/>
<dbReference type="Gene3D" id="2.60.40.1260">
    <property type="entry name" value="Lamin Tail domain"/>
    <property type="match status" value="1"/>
</dbReference>
<dbReference type="SUPFAM" id="SSF51294">
    <property type="entry name" value="Hedgehog/intein (Hint) domain"/>
    <property type="match status" value="1"/>
</dbReference>
<dbReference type="InterPro" id="IPR036415">
    <property type="entry name" value="Lamin_tail_dom_sf"/>
</dbReference>
<evidence type="ECO:0000313" key="3">
    <source>
        <dbReference type="Proteomes" id="UP000184144"/>
    </source>
</evidence>
<protein>
    <submittedName>
        <fullName evidence="2">Lamin Tail Domain</fullName>
    </submittedName>
</protein>
<dbReference type="STRING" id="1486859.SAMN05444273_106145"/>
<feature type="domain" description="LTD" evidence="1">
    <location>
        <begin position="1"/>
        <end position="173"/>
    </location>
</feature>
<dbReference type="Proteomes" id="UP000184144">
    <property type="component" value="Unassembled WGS sequence"/>
</dbReference>
<dbReference type="InterPro" id="IPR036844">
    <property type="entry name" value="Hint_dom_sf"/>
</dbReference>
<gene>
    <name evidence="2" type="ORF">SAMN05444273_106145</name>
</gene>
<sequence>MPDLLLGGIAINEVLVDPNGANNFDTDGNGVARGGDEFLELINTSGSAIDISGLELWDAGRDNWFTFPPGTVLESGAVAVVVRNVQSGGSLPSVTGDNLAFDANYSSNVFNNGGDNLVVYDPANDEFIQATFNGDALDDPTTGSNYTGFSSTATRVGSGENFGNDQDGFSIQRGGASFTNNSTPTPGSQNVCFASGAVLETPQGFTSIERLRVGDFVNTRDDGFQPIRWIFARRVSAWDLLADDNLAPISINAKAVGLATGQSPLRVSRQHRLLVTGKIAQRMFGHNELLVPAKDLLGCAGVSIDTSKTAFFYFHLLLDGHHVLNANGVAAESLYLGPESLEAVSSTAREELAILFPEGLAKVMMVQPCPVRPLQSGARVRHMIDRYVKNEKAPLCAF</sequence>
<organism evidence="2 3">
    <name type="scientific">Litoreibacter ascidiaceicola</name>
    <dbReference type="NCBI Taxonomy" id="1486859"/>
    <lineage>
        <taxon>Bacteria</taxon>
        <taxon>Pseudomonadati</taxon>
        <taxon>Pseudomonadota</taxon>
        <taxon>Alphaproteobacteria</taxon>
        <taxon>Rhodobacterales</taxon>
        <taxon>Roseobacteraceae</taxon>
        <taxon>Litoreibacter</taxon>
    </lineage>
</organism>
<dbReference type="Pfam" id="PF00932">
    <property type="entry name" value="LTD"/>
    <property type="match status" value="1"/>
</dbReference>
<evidence type="ECO:0000313" key="2">
    <source>
        <dbReference type="EMBL" id="SHF46056.1"/>
    </source>
</evidence>
<dbReference type="PROSITE" id="PS51841">
    <property type="entry name" value="LTD"/>
    <property type="match status" value="1"/>
</dbReference>
<dbReference type="Pfam" id="PF13403">
    <property type="entry name" value="Hint_2"/>
    <property type="match status" value="1"/>
</dbReference>
<dbReference type="InterPro" id="IPR001322">
    <property type="entry name" value="Lamin_tail_dom"/>
</dbReference>
<evidence type="ECO:0000259" key="1">
    <source>
        <dbReference type="PROSITE" id="PS51841"/>
    </source>
</evidence>